<reference evidence="1" key="1">
    <citation type="submission" date="2022-04" db="EMBL/GenBank/DDBJ databases">
        <title>Jade perch genome.</title>
        <authorList>
            <person name="Chao B."/>
        </authorList>
    </citation>
    <scope>NUCLEOTIDE SEQUENCE</scope>
    <source>
        <strain evidence="1">CB-2022</strain>
    </source>
</reference>
<evidence type="ECO:0000313" key="2">
    <source>
        <dbReference type="Proteomes" id="UP000831701"/>
    </source>
</evidence>
<dbReference type="Proteomes" id="UP000831701">
    <property type="component" value="Chromosome 14"/>
</dbReference>
<feature type="non-terminal residue" evidence="1">
    <location>
        <position position="1"/>
    </location>
</feature>
<protein>
    <submittedName>
        <fullName evidence="1">Uncharacterized protein</fullName>
    </submittedName>
</protein>
<dbReference type="EMBL" id="CM041544">
    <property type="protein sequence ID" value="KAI3362939.1"/>
    <property type="molecule type" value="Genomic_DNA"/>
</dbReference>
<gene>
    <name evidence="1" type="ORF">L3Q82_011613</name>
</gene>
<sequence>TLYSVMDSQPPPKPWERRIPGALSAPVNYRSANLGSPAGPSLPSGPPVLTRMAPPVPPRPVQQSYRPSYSSFTSSYSPYGSSLYGGYSPYSYGGGYGLGGYSRFSHTEDVAPSRFVQQAEESSRGAFQSIESIVQAFASVSMMLDATFSAVYNSFRAVLDVANHLTRLRAHLTRVLSAFALVRTLRYLYRRLQRLLGRRSDAEAEDLWADSASDALATSASRGFGAEDQTVKSWPIFLFFAVVLGGPYLIWKLLSSIPASEENATNWATGEDDHVVARAEYDFLASSEEEISLRAGDMLNLAPKEQQPRVRGWLLASVDGQTTGLVPANYVKILGKRRGRKHAEMERLAEIQQGNAQTSQTALTAHPQLNPAQGFTQGLDAASSSASTEELLETVYTETPASFSLGASNSSMPSSTVLNVPEKTDL</sequence>
<proteinExistence type="predicted"/>
<keyword evidence="2" id="KW-1185">Reference proteome</keyword>
<organism evidence="1 2">
    <name type="scientific">Scortum barcoo</name>
    <name type="common">barcoo grunter</name>
    <dbReference type="NCBI Taxonomy" id="214431"/>
    <lineage>
        <taxon>Eukaryota</taxon>
        <taxon>Metazoa</taxon>
        <taxon>Chordata</taxon>
        <taxon>Craniata</taxon>
        <taxon>Vertebrata</taxon>
        <taxon>Euteleostomi</taxon>
        <taxon>Actinopterygii</taxon>
        <taxon>Neopterygii</taxon>
        <taxon>Teleostei</taxon>
        <taxon>Neoteleostei</taxon>
        <taxon>Acanthomorphata</taxon>
        <taxon>Eupercaria</taxon>
        <taxon>Centrarchiformes</taxon>
        <taxon>Terapontoidei</taxon>
        <taxon>Terapontidae</taxon>
        <taxon>Scortum</taxon>
    </lineage>
</organism>
<comment type="caution">
    <text evidence="1">The sequence shown here is derived from an EMBL/GenBank/DDBJ whole genome shotgun (WGS) entry which is preliminary data.</text>
</comment>
<accession>A0ACB8W5C4</accession>
<name>A0ACB8W5C4_9TELE</name>
<evidence type="ECO:0000313" key="1">
    <source>
        <dbReference type="EMBL" id="KAI3362939.1"/>
    </source>
</evidence>